<dbReference type="EMBL" id="UGYZ01000002">
    <property type="protein sequence ID" value="SUJ00899.1"/>
    <property type="molecule type" value="Genomic_DNA"/>
</dbReference>
<dbReference type="OrthoDB" id="1708317at2"/>
<evidence type="ECO:0000313" key="3">
    <source>
        <dbReference type="EMBL" id="SUJ00899.1"/>
    </source>
</evidence>
<name>A0A380BGY4_SPOPA</name>
<accession>A0A380BGY4</accession>
<evidence type="ECO:0000256" key="1">
    <source>
        <dbReference type="SAM" id="Coils"/>
    </source>
</evidence>
<protein>
    <submittedName>
        <fullName evidence="3">Uncharacterized protein</fullName>
    </submittedName>
</protein>
<feature type="transmembrane region" description="Helical" evidence="2">
    <location>
        <begin position="6"/>
        <end position="25"/>
    </location>
</feature>
<sequence length="164" mass="18985">MTTIFLVVLFITQIISFYLIALLYMKLSKFDDLEKKQNTLMKEMDDAIAVYLAEIKDENDKLVEKITAKTKDESIFNEASLKQPDKDLKTREEADLPITMPKHTIRNHARQSYEAVKLNVLQEDLEIDDKTRVIQLHEDGKSVEDIAKLLGKGQTEIELILKFK</sequence>
<reference evidence="3 4" key="1">
    <citation type="submission" date="2018-06" db="EMBL/GenBank/DDBJ databases">
        <authorList>
            <consortium name="Pathogen Informatics"/>
            <person name="Doyle S."/>
        </authorList>
    </citation>
    <scope>NUCLEOTIDE SEQUENCE [LARGE SCALE GENOMIC DNA]</scope>
    <source>
        <strain evidence="4">ATCC 11859 / DSM 33 / NCIB 8841 / NCTC 4822</strain>
    </source>
</reference>
<dbReference type="AlphaFoldDB" id="A0A380BGY4"/>
<gene>
    <name evidence="3" type="ORF">NCTC4822_01072</name>
</gene>
<proteinExistence type="predicted"/>
<dbReference type="Proteomes" id="UP000254519">
    <property type="component" value="Unassembled WGS sequence"/>
</dbReference>
<dbReference type="InterPro" id="IPR046118">
    <property type="entry name" value="DUF6115"/>
</dbReference>
<organism evidence="3 4">
    <name type="scientific">Sporosarcina pasteurii</name>
    <name type="common">Bacillus pasteurii</name>
    <dbReference type="NCBI Taxonomy" id="1474"/>
    <lineage>
        <taxon>Bacteria</taxon>
        <taxon>Bacillati</taxon>
        <taxon>Bacillota</taxon>
        <taxon>Bacilli</taxon>
        <taxon>Bacillales</taxon>
        <taxon>Caryophanaceae</taxon>
        <taxon>Sporosarcina</taxon>
    </lineage>
</organism>
<dbReference type="RefSeq" id="WP_115360478.1">
    <property type="nucleotide sequence ID" value="NZ_CP038012.1"/>
</dbReference>
<keyword evidence="2" id="KW-1133">Transmembrane helix</keyword>
<feature type="coiled-coil region" evidence="1">
    <location>
        <begin position="41"/>
        <end position="72"/>
    </location>
</feature>
<dbReference type="Pfam" id="PF19610">
    <property type="entry name" value="DUF6115"/>
    <property type="match status" value="1"/>
</dbReference>
<evidence type="ECO:0000313" key="4">
    <source>
        <dbReference type="Proteomes" id="UP000254519"/>
    </source>
</evidence>
<evidence type="ECO:0000256" key="2">
    <source>
        <dbReference type="SAM" id="Phobius"/>
    </source>
</evidence>
<keyword evidence="2" id="KW-0472">Membrane</keyword>
<keyword evidence="2" id="KW-0812">Transmembrane</keyword>
<keyword evidence="4" id="KW-1185">Reference proteome</keyword>
<keyword evidence="1" id="KW-0175">Coiled coil</keyword>